<dbReference type="GO" id="GO:0008986">
    <property type="term" value="F:pyruvate, water dikinase activity"/>
    <property type="evidence" value="ECO:0007669"/>
    <property type="project" value="UniProtKB-EC"/>
</dbReference>
<name>A0A2M7QB30_9BACT</name>
<comment type="pathway">
    <text evidence="3">Carbohydrate biosynthesis; gluconeogenesis.</text>
</comment>
<dbReference type="Proteomes" id="UP000230973">
    <property type="component" value="Unassembled WGS sequence"/>
</dbReference>
<dbReference type="AlphaFoldDB" id="A0A2M7QB30"/>
<dbReference type="PANTHER" id="PTHR43030:SF1">
    <property type="entry name" value="PHOSPHOENOLPYRUVATE SYNTHASE"/>
    <property type="match status" value="1"/>
</dbReference>
<dbReference type="Gene3D" id="3.30.470.20">
    <property type="entry name" value="ATP-grasp fold, B domain"/>
    <property type="match status" value="1"/>
</dbReference>
<dbReference type="GO" id="GO:0006094">
    <property type="term" value="P:gluconeogenesis"/>
    <property type="evidence" value="ECO:0007669"/>
    <property type="project" value="UniProtKB-UniPathway"/>
</dbReference>
<evidence type="ECO:0000256" key="7">
    <source>
        <dbReference type="ARBA" id="ARBA00022679"/>
    </source>
</evidence>
<dbReference type="Gene3D" id="3.30.1490.20">
    <property type="entry name" value="ATP-grasp fold, A domain"/>
    <property type="match status" value="1"/>
</dbReference>
<evidence type="ECO:0000256" key="4">
    <source>
        <dbReference type="ARBA" id="ARBA00007837"/>
    </source>
</evidence>
<comment type="caution">
    <text evidence="16">The sequence shown here is derived from an EMBL/GenBank/DDBJ whole genome shotgun (WGS) entry which is preliminary data.</text>
</comment>
<reference evidence="17" key="1">
    <citation type="submission" date="2017-09" db="EMBL/GenBank/DDBJ databases">
        <title>Depth-based differentiation of microbial function through sediment-hosted aquifers and enrichment of novel symbionts in the deep terrestrial subsurface.</title>
        <authorList>
            <person name="Probst A.J."/>
            <person name="Ladd B."/>
            <person name="Jarett J.K."/>
            <person name="Geller-Mcgrath D.E."/>
            <person name="Sieber C.M.K."/>
            <person name="Emerson J.B."/>
            <person name="Anantharaman K."/>
            <person name="Thomas B.C."/>
            <person name="Malmstrom R."/>
            <person name="Stieglmeier M."/>
            <person name="Klingl A."/>
            <person name="Woyke T."/>
            <person name="Ryan C.M."/>
            <person name="Banfield J.F."/>
        </authorList>
    </citation>
    <scope>NUCLEOTIDE SEQUENCE [LARGE SCALE GENOMIC DNA]</scope>
</reference>
<dbReference type="GO" id="GO:0005524">
    <property type="term" value="F:ATP binding"/>
    <property type="evidence" value="ECO:0007669"/>
    <property type="project" value="UniProtKB-KW"/>
</dbReference>
<evidence type="ECO:0000256" key="9">
    <source>
        <dbReference type="ARBA" id="ARBA00022741"/>
    </source>
</evidence>
<comment type="cofactor">
    <cofactor evidence="1">
        <name>Mg(2+)</name>
        <dbReference type="ChEBI" id="CHEBI:18420"/>
    </cofactor>
</comment>
<evidence type="ECO:0000256" key="8">
    <source>
        <dbReference type="ARBA" id="ARBA00022723"/>
    </source>
</evidence>
<evidence type="ECO:0000256" key="2">
    <source>
        <dbReference type="ARBA" id="ARBA00002988"/>
    </source>
</evidence>
<keyword evidence="10" id="KW-0418">Kinase</keyword>
<dbReference type="EMBL" id="PFLC01000004">
    <property type="protein sequence ID" value="PIY63367.1"/>
    <property type="molecule type" value="Genomic_DNA"/>
</dbReference>
<dbReference type="InterPro" id="IPR006319">
    <property type="entry name" value="PEP_synth"/>
</dbReference>
<accession>A0A2M7QB30</accession>
<dbReference type="GO" id="GO:0046872">
    <property type="term" value="F:metal ion binding"/>
    <property type="evidence" value="ECO:0007669"/>
    <property type="project" value="UniProtKB-KW"/>
</dbReference>
<feature type="domain" description="Pyruvate phosphate dikinase AMP/ATP-binding" evidence="15">
    <location>
        <begin position="19"/>
        <end position="318"/>
    </location>
</feature>
<dbReference type="EC" id="2.7.9.2" evidence="5"/>
<dbReference type="PANTHER" id="PTHR43030">
    <property type="entry name" value="PHOSPHOENOLPYRUVATE SYNTHASE"/>
    <property type="match status" value="1"/>
</dbReference>
<evidence type="ECO:0000256" key="1">
    <source>
        <dbReference type="ARBA" id="ARBA00001946"/>
    </source>
</evidence>
<evidence type="ECO:0000256" key="3">
    <source>
        <dbReference type="ARBA" id="ARBA00004742"/>
    </source>
</evidence>
<evidence type="ECO:0000256" key="6">
    <source>
        <dbReference type="ARBA" id="ARBA00021623"/>
    </source>
</evidence>
<comment type="catalytic activity">
    <reaction evidence="14">
        <text>pyruvate + ATP + H2O = phosphoenolpyruvate + AMP + phosphate + 2 H(+)</text>
        <dbReference type="Rhea" id="RHEA:11364"/>
        <dbReference type="ChEBI" id="CHEBI:15361"/>
        <dbReference type="ChEBI" id="CHEBI:15377"/>
        <dbReference type="ChEBI" id="CHEBI:15378"/>
        <dbReference type="ChEBI" id="CHEBI:30616"/>
        <dbReference type="ChEBI" id="CHEBI:43474"/>
        <dbReference type="ChEBI" id="CHEBI:58702"/>
        <dbReference type="ChEBI" id="CHEBI:456215"/>
        <dbReference type="EC" id="2.7.9.2"/>
    </reaction>
</comment>
<comment type="function">
    <text evidence="2">Catalyzes the phosphorylation of pyruvate to phosphoenolpyruvate.</text>
</comment>
<protein>
    <recommendedName>
        <fullName evidence="6">Phosphoenolpyruvate synthase</fullName>
        <ecNumber evidence="5">2.7.9.2</ecNumber>
    </recommendedName>
    <alternativeName>
        <fullName evidence="13">Pyruvate, water dikinase</fullName>
    </alternativeName>
</protein>
<gene>
    <name evidence="16" type="ORF">COY93_00280</name>
</gene>
<proteinExistence type="inferred from homology"/>
<comment type="similarity">
    <text evidence="4">Belongs to the PEP-utilizing enzyme family.</text>
</comment>
<evidence type="ECO:0000256" key="10">
    <source>
        <dbReference type="ARBA" id="ARBA00022777"/>
    </source>
</evidence>
<sequence>MSNTLIKNLSQLSKSDVRIAGGKGAALGELIRAGLPVPPGFVVTTDAFDRFAETDGLNVEINAALDGIDSREMHTIEGASEKIMAMILSREISEDLGAEITLAHTGLNTEFVAVRSSATSEDSATAAWAGQLDSYLNTTRETLLENVRKCWASLFTPRAIFYWLERGLGKDRISVAVVVQKMVDSEKSGVAFSVHPVTQNENQLIIEAGFGLGEAIVSGTVTPDSYIVDKRGLRILDISVNEQTKAMYRNAGGRNEWLELGERGRTQVLSEQEIVALSELTVRIEDHFGFPCDIEWAEEGGSFYVVQSRPITTLDKKSN</sequence>
<evidence type="ECO:0000259" key="15">
    <source>
        <dbReference type="Pfam" id="PF01326"/>
    </source>
</evidence>
<evidence type="ECO:0000256" key="5">
    <source>
        <dbReference type="ARBA" id="ARBA00011996"/>
    </source>
</evidence>
<dbReference type="UniPathway" id="UPA00138"/>
<keyword evidence="8" id="KW-0479">Metal-binding</keyword>
<dbReference type="InterPro" id="IPR013815">
    <property type="entry name" value="ATP_grasp_subdomain_1"/>
</dbReference>
<dbReference type="SUPFAM" id="SSF56059">
    <property type="entry name" value="Glutathione synthetase ATP-binding domain-like"/>
    <property type="match status" value="1"/>
</dbReference>
<organism evidence="16 17">
    <name type="scientific">Candidatus Uhrbacteria bacterium CG_4_10_14_0_8_um_filter_58_22</name>
    <dbReference type="NCBI Taxonomy" id="1975029"/>
    <lineage>
        <taxon>Bacteria</taxon>
        <taxon>Candidatus Uhriibacteriota</taxon>
    </lineage>
</organism>
<dbReference type="Pfam" id="PF01326">
    <property type="entry name" value="PPDK_N"/>
    <property type="match status" value="1"/>
</dbReference>
<keyword evidence="7" id="KW-0808">Transferase</keyword>
<keyword evidence="11" id="KW-0067">ATP-binding</keyword>
<evidence type="ECO:0000256" key="13">
    <source>
        <dbReference type="ARBA" id="ARBA00033470"/>
    </source>
</evidence>
<evidence type="ECO:0000256" key="14">
    <source>
        <dbReference type="ARBA" id="ARBA00047700"/>
    </source>
</evidence>
<dbReference type="InterPro" id="IPR002192">
    <property type="entry name" value="PPDK_AMP/ATP-bd"/>
</dbReference>
<keyword evidence="12" id="KW-0460">Magnesium</keyword>
<evidence type="ECO:0000256" key="11">
    <source>
        <dbReference type="ARBA" id="ARBA00022840"/>
    </source>
</evidence>
<evidence type="ECO:0000256" key="12">
    <source>
        <dbReference type="ARBA" id="ARBA00022842"/>
    </source>
</evidence>
<evidence type="ECO:0000313" key="17">
    <source>
        <dbReference type="Proteomes" id="UP000230973"/>
    </source>
</evidence>
<keyword evidence="9" id="KW-0547">Nucleotide-binding</keyword>
<evidence type="ECO:0000313" key="16">
    <source>
        <dbReference type="EMBL" id="PIY63367.1"/>
    </source>
</evidence>